<gene>
    <name evidence="4" type="ORF">DBRI1063_LOCUS14793</name>
</gene>
<dbReference type="SUPFAM" id="SSF82199">
    <property type="entry name" value="SET domain"/>
    <property type="match status" value="2"/>
</dbReference>
<accession>A0A7S1ZFG5</accession>
<evidence type="ECO:0000313" key="4">
    <source>
        <dbReference type="EMBL" id="CAD9337449.1"/>
    </source>
</evidence>
<organism evidence="4">
    <name type="scientific">Ditylum brightwellii</name>
    <dbReference type="NCBI Taxonomy" id="49249"/>
    <lineage>
        <taxon>Eukaryota</taxon>
        <taxon>Sar</taxon>
        <taxon>Stramenopiles</taxon>
        <taxon>Ochrophyta</taxon>
        <taxon>Bacillariophyta</taxon>
        <taxon>Mediophyceae</taxon>
        <taxon>Lithodesmiophycidae</taxon>
        <taxon>Lithodesmiales</taxon>
        <taxon>Lithodesmiaceae</taxon>
        <taxon>Ditylum</taxon>
    </lineage>
</organism>
<feature type="signal peptide" evidence="2">
    <location>
        <begin position="1"/>
        <end position="21"/>
    </location>
</feature>
<dbReference type="InterPro" id="IPR051760">
    <property type="entry name" value="KMT5A"/>
</dbReference>
<name>A0A7S1ZFG5_9STRA</name>
<dbReference type="SMART" id="SM00317">
    <property type="entry name" value="SET"/>
    <property type="match status" value="2"/>
</dbReference>
<evidence type="ECO:0000256" key="1">
    <source>
        <dbReference type="SAM" id="MobiDB-lite"/>
    </source>
</evidence>
<proteinExistence type="predicted"/>
<dbReference type="InterPro" id="IPR001214">
    <property type="entry name" value="SET_dom"/>
</dbReference>
<dbReference type="PANTHER" id="PTHR46167">
    <property type="entry name" value="N-LYSINE METHYLTRANSFERASE KMT5A"/>
    <property type="match status" value="1"/>
</dbReference>
<feature type="domain" description="SET" evidence="3">
    <location>
        <begin position="880"/>
        <end position="1028"/>
    </location>
</feature>
<protein>
    <recommendedName>
        <fullName evidence="3">SET domain-containing protein</fullName>
    </recommendedName>
</protein>
<dbReference type="AlphaFoldDB" id="A0A7S1ZFG5"/>
<dbReference type="GO" id="GO:0005700">
    <property type="term" value="C:polytene chromosome"/>
    <property type="evidence" value="ECO:0007669"/>
    <property type="project" value="TreeGrafter"/>
</dbReference>
<dbReference type="GO" id="GO:0042799">
    <property type="term" value="F:histone H4K20 methyltransferase activity"/>
    <property type="evidence" value="ECO:0007669"/>
    <property type="project" value="TreeGrafter"/>
</dbReference>
<reference evidence="4" key="1">
    <citation type="submission" date="2021-01" db="EMBL/GenBank/DDBJ databases">
        <authorList>
            <person name="Corre E."/>
            <person name="Pelletier E."/>
            <person name="Niang G."/>
            <person name="Scheremetjew M."/>
            <person name="Finn R."/>
            <person name="Kale V."/>
            <person name="Holt S."/>
            <person name="Cochrane G."/>
            <person name="Meng A."/>
            <person name="Brown T."/>
            <person name="Cohen L."/>
        </authorList>
    </citation>
    <scope>NUCLEOTIDE SEQUENCE</scope>
    <source>
        <strain evidence="4">Pop2</strain>
    </source>
</reference>
<keyword evidence="2" id="KW-0732">Signal</keyword>
<dbReference type="PANTHER" id="PTHR46167:SF1">
    <property type="entry name" value="N-LYSINE METHYLTRANSFERASE KMT5A"/>
    <property type="match status" value="1"/>
</dbReference>
<dbReference type="PROSITE" id="PS50280">
    <property type="entry name" value="SET"/>
    <property type="match status" value="2"/>
</dbReference>
<feature type="domain" description="SET" evidence="3">
    <location>
        <begin position="31"/>
        <end position="422"/>
    </location>
</feature>
<sequence>MWSRFLFTLLCLLQHGSRAEAEVHEMITPECSLYLADSSIKNAGFGVFAGRDFAYGERIGEPGIGIHVTDPSLIFDANEVLPEFGWDPYTTGGVHEANDVLTFLPGVGMLSNFHPTLSNVMSGGLKEDPIFDRSKDVSTGANTAYHNFTFIATKQIEAGSEIFPSIDQGWFSVDSGQDWDGNMYLGSDYEKADAIINDLLQFRKNNPNLSDAQFSDVIYRMKNEIVQKHDRVTKLIPNTLQDITRAADIGSSRAILNEHSINWLMANGKCLDNIRAGVSTIPAAGRGAFASRFIPKGSIVSPAPLVQIMNKDAFKLDMYGPGYERSQQLLLNYCFGHKHSSLLLCPTTAVSLINHSGDNKNAEYKWSDSSANKVNDKHFLMESLEQLHSDPQKLFELNSKLMFDFIATRDIEAGEEIFIDYGVEWENAWKEHTEQWEKPYGADTFIPANVMNSEKWDILLSDDPALLHHSYLCQLEPFSPEEYAENIPEEDYNANPHIEQESWPEEHRVMYADHDFLWWWPCDVVESNPENTIFRTVVYSKIEQDSHDPAVIRRFQNVPRHAIKFVNKRYHSDQHVHNAFRHYIPIDDGIFPLHWRNDYVRAEDIRLGTKNEGIDFYNMDHQQVAYDYEKTVREAKCGVYVATSTIPNAGKGIYMGVTVPGKDFTSISQYPVLPVVDFPAGVAWDARDYVWFGNTYETEYEAGSQGHVDVMVVNHGALANFHPGLVNFHPGKTFFSPLLDLRIDPGAGAFSDYADFSFLSQHEVKAGEEVFISYGESWFSAREGLKHNPFSANYLEANQIIASSFSLSIHQEIKIENKQVEELLQMIKNNAVFDERTKLVLSSVESFSQIEDIIIQNGSAESTTETRSLEWLEENGICVDHLYVKESTIRQAGRGAFARRFIPKGSVIISAPLLCTWGRHMFDMNAPYLPEGINKKHLKLNYQLAHKDSSVFFFPINTAIAINHQSAKSKSGNSPNAEMRWSISDKKSLYYQQRTLEDLKKEHYGTMSMDFVATRDIYPEEEVFIDYGDEWEHAWNEHVKNFVSPCPLSSMSEKDSGETNEDSCLTSKL</sequence>
<dbReference type="GO" id="GO:0006357">
    <property type="term" value="P:regulation of transcription by RNA polymerase II"/>
    <property type="evidence" value="ECO:0007669"/>
    <property type="project" value="TreeGrafter"/>
</dbReference>
<feature type="chain" id="PRO_5031144852" description="SET domain-containing protein" evidence="2">
    <location>
        <begin position="22"/>
        <end position="1069"/>
    </location>
</feature>
<dbReference type="GO" id="GO:0005634">
    <property type="term" value="C:nucleus"/>
    <property type="evidence" value="ECO:0007669"/>
    <property type="project" value="TreeGrafter"/>
</dbReference>
<feature type="region of interest" description="Disordered" evidence="1">
    <location>
        <begin position="1050"/>
        <end position="1069"/>
    </location>
</feature>
<evidence type="ECO:0000256" key="2">
    <source>
        <dbReference type="SAM" id="SignalP"/>
    </source>
</evidence>
<dbReference type="InterPro" id="IPR046341">
    <property type="entry name" value="SET_dom_sf"/>
</dbReference>
<dbReference type="Gene3D" id="2.170.270.10">
    <property type="entry name" value="SET domain"/>
    <property type="match status" value="3"/>
</dbReference>
<dbReference type="EMBL" id="HBGN01023166">
    <property type="protein sequence ID" value="CAD9337449.1"/>
    <property type="molecule type" value="Transcribed_RNA"/>
</dbReference>
<evidence type="ECO:0000259" key="3">
    <source>
        <dbReference type="PROSITE" id="PS50280"/>
    </source>
</evidence>
<dbReference type="Pfam" id="PF00856">
    <property type="entry name" value="SET"/>
    <property type="match status" value="2"/>
</dbReference>